<comment type="similarity">
    <text evidence="2 6">Belongs to the cytochrome P450 family.</text>
</comment>
<evidence type="ECO:0000256" key="7">
    <source>
        <dbReference type="SAM" id="MobiDB-lite"/>
    </source>
</evidence>
<sequence>MALSVLLFLEVAAALGVGSVLYRIIYNLYLSPLKRFPGPLLYTATSIPFDIDSVRGNAVDVLTRLHDQYGPVVRVRPNELSYIDGRVWKDVYGFRSHRQEWFKGDGLPYLNGVPGIAGSPKDLHRRYRRSLAHAFSNQGLQEQAPRILGHVDRLVKALAKHSQTGPVDMVQWFSWTTTDIIGDLAFGESFGCLETEQEHQWTALTTKFLLPTLLVGILQQWHMVLLAPVLLPRDIFEGFRSAGKEIAEKLRKRVSYGQNRGDFFDHLLKHGLIVEDKADFKETKEGQEGITFDELESNAQDLVFAGSETTATLLTITIYLLLRNPHVLAKVTGLIRSVFSQDSEITVASTTPSALPYLDAVLQETIRIRDPVPTFAPRVAPKNGDTIDGAFIPEGTRVSCAKYVAHRSELNFAKPYEFVPERWLPLGKGKPEEFVNDNRHNVFQPFSFGPRNCIGMNLAKAEMHLILAKLLWHFDFSPPEAGSEEMSKWESWSEGQKVIFLWVKPPMMVSIRPRQDLEVHGPDTSALSEQSSQDPK</sequence>
<dbReference type="PANTHER" id="PTHR24305:SF210">
    <property type="entry name" value="CYTOCHROME P450 MONOOXYGENASE ASQL-RELATED"/>
    <property type="match status" value="1"/>
</dbReference>
<evidence type="ECO:0000256" key="1">
    <source>
        <dbReference type="ARBA" id="ARBA00001971"/>
    </source>
</evidence>
<reference evidence="8 9" key="1">
    <citation type="submission" date="2024-02" db="EMBL/GenBank/DDBJ databases">
        <title>First draft genome assembly of two strains of Seiridium cardinale.</title>
        <authorList>
            <person name="Emiliani G."/>
            <person name="Scali E."/>
        </authorList>
    </citation>
    <scope>NUCLEOTIDE SEQUENCE [LARGE SCALE GENOMIC DNA]</scope>
    <source>
        <strain evidence="8 9">BM-138-000479</strain>
    </source>
</reference>
<dbReference type="InterPro" id="IPR050121">
    <property type="entry name" value="Cytochrome_P450_monoxygenase"/>
</dbReference>
<keyword evidence="4 6" id="KW-0479">Metal-binding</keyword>
<evidence type="ECO:0000313" key="9">
    <source>
        <dbReference type="Proteomes" id="UP001465668"/>
    </source>
</evidence>
<dbReference type="PROSITE" id="PS00086">
    <property type="entry name" value="CYTOCHROME_P450"/>
    <property type="match status" value="1"/>
</dbReference>
<keyword evidence="3 6" id="KW-0349">Heme</keyword>
<organism evidence="8 9">
    <name type="scientific">Seiridium cardinale</name>
    <dbReference type="NCBI Taxonomy" id="138064"/>
    <lineage>
        <taxon>Eukaryota</taxon>
        <taxon>Fungi</taxon>
        <taxon>Dikarya</taxon>
        <taxon>Ascomycota</taxon>
        <taxon>Pezizomycotina</taxon>
        <taxon>Sordariomycetes</taxon>
        <taxon>Xylariomycetidae</taxon>
        <taxon>Amphisphaeriales</taxon>
        <taxon>Sporocadaceae</taxon>
        <taxon>Seiridium</taxon>
    </lineage>
</organism>
<comment type="cofactor">
    <cofactor evidence="1">
        <name>heme</name>
        <dbReference type="ChEBI" id="CHEBI:30413"/>
    </cofactor>
</comment>
<protein>
    <submittedName>
        <fullName evidence="8">Cytochrome P450 monooxygenase</fullName>
    </submittedName>
</protein>
<feature type="region of interest" description="Disordered" evidence="7">
    <location>
        <begin position="513"/>
        <end position="536"/>
    </location>
</feature>
<feature type="compositionally biased region" description="Polar residues" evidence="7">
    <location>
        <begin position="525"/>
        <end position="536"/>
    </location>
</feature>
<dbReference type="CDD" id="cd11058">
    <property type="entry name" value="CYP60B-like"/>
    <property type="match status" value="1"/>
</dbReference>
<keyword evidence="9" id="KW-1185">Reference proteome</keyword>
<dbReference type="PRINTS" id="PR00463">
    <property type="entry name" value="EP450I"/>
</dbReference>
<dbReference type="SUPFAM" id="SSF48264">
    <property type="entry name" value="Cytochrome P450"/>
    <property type="match status" value="1"/>
</dbReference>
<dbReference type="EMBL" id="JARVKM010000053">
    <property type="protein sequence ID" value="KAK9773163.1"/>
    <property type="molecule type" value="Genomic_DNA"/>
</dbReference>
<comment type="caution">
    <text evidence="8">The sequence shown here is derived from an EMBL/GenBank/DDBJ whole genome shotgun (WGS) entry which is preliminary data.</text>
</comment>
<gene>
    <name evidence="8" type="ORF">SCAR479_10080</name>
</gene>
<dbReference type="PRINTS" id="PR00385">
    <property type="entry name" value="P450"/>
</dbReference>
<accession>A0ABR2XH76</accession>
<evidence type="ECO:0000256" key="5">
    <source>
        <dbReference type="ARBA" id="ARBA00023004"/>
    </source>
</evidence>
<name>A0ABR2XH76_9PEZI</name>
<keyword evidence="6" id="KW-0560">Oxidoreductase</keyword>
<evidence type="ECO:0000256" key="2">
    <source>
        <dbReference type="ARBA" id="ARBA00010617"/>
    </source>
</evidence>
<evidence type="ECO:0000313" key="8">
    <source>
        <dbReference type="EMBL" id="KAK9773163.1"/>
    </source>
</evidence>
<dbReference type="InterPro" id="IPR036396">
    <property type="entry name" value="Cyt_P450_sf"/>
</dbReference>
<proteinExistence type="inferred from homology"/>
<dbReference type="InterPro" id="IPR001128">
    <property type="entry name" value="Cyt_P450"/>
</dbReference>
<dbReference type="PANTHER" id="PTHR24305">
    <property type="entry name" value="CYTOCHROME P450"/>
    <property type="match status" value="1"/>
</dbReference>
<evidence type="ECO:0000256" key="3">
    <source>
        <dbReference type="ARBA" id="ARBA00022617"/>
    </source>
</evidence>
<keyword evidence="6 8" id="KW-0503">Monooxygenase</keyword>
<dbReference type="InterPro" id="IPR002401">
    <property type="entry name" value="Cyt_P450_E_grp-I"/>
</dbReference>
<dbReference type="Pfam" id="PF00067">
    <property type="entry name" value="p450"/>
    <property type="match status" value="1"/>
</dbReference>
<keyword evidence="5 6" id="KW-0408">Iron</keyword>
<evidence type="ECO:0000256" key="6">
    <source>
        <dbReference type="RuleBase" id="RU000461"/>
    </source>
</evidence>
<dbReference type="InterPro" id="IPR017972">
    <property type="entry name" value="Cyt_P450_CS"/>
</dbReference>
<dbReference type="Proteomes" id="UP001465668">
    <property type="component" value="Unassembled WGS sequence"/>
</dbReference>
<evidence type="ECO:0000256" key="4">
    <source>
        <dbReference type="ARBA" id="ARBA00022723"/>
    </source>
</evidence>
<dbReference type="Gene3D" id="1.10.630.10">
    <property type="entry name" value="Cytochrome P450"/>
    <property type="match status" value="1"/>
</dbReference>
<dbReference type="GO" id="GO:0004497">
    <property type="term" value="F:monooxygenase activity"/>
    <property type="evidence" value="ECO:0007669"/>
    <property type="project" value="UniProtKB-KW"/>
</dbReference>